<dbReference type="EMBL" id="LITT01000023">
    <property type="protein sequence ID" value="OAA86944.1"/>
    <property type="molecule type" value="Genomic_DNA"/>
</dbReference>
<dbReference type="OrthoDB" id="9801697at2"/>
<dbReference type="Gene3D" id="2.160.10.10">
    <property type="entry name" value="Hexapeptide repeat proteins"/>
    <property type="match status" value="1"/>
</dbReference>
<dbReference type="Pfam" id="PF00132">
    <property type="entry name" value="Hexapep"/>
    <property type="match status" value="1"/>
</dbReference>
<comment type="caution">
    <text evidence="1">The sequence shown here is derived from an EMBL/GenBank/DDBJ whole genome shotgun (WGS) entry which is preliminary data.</text>
</comment>
<dbReference type="PANTHER" id="PTHR43300:SF11">
    <property type="entry name" value="ACETYLTRANSFERASE RV3034C-RELATED"/>
    <property type="match status" value="1"/>
</dbReference>
<evidence type="ECO:0000313" key="2">
    <source>
        <dbReference type="Proteomes" id="UP000077407"/>
    </source>
</evidence>
<dbReference type="CDD" id="cd03349">
    <property type="entry name" value="LbH_XAT"/>
    <property type="match status" value="1"/>
</dbReference>
<reference evidence="1 2" key="1">
    <citation type="journal article" date="2015" name="Biotechnol. Bioeng.">
        <title>Genome sequence and phenotypic characterization of Caulobacter segnis.</title>
        <authorList>
            <person name="Patel S."/>
            <person name="Fletcher B."/>
            <person name="Scott D.C."/>
            <person name="Ely B."/>
        </authorList>
    </citation>
    <scope>NUCLEOTIDE SEQUENCE [LARGE SCALE GENOMIC DNA]</scope>
    <source>
        <strain evidence="1 2">ERI-2</strain>
    </source>
</reference>
<dbReference type="SUPFAM" id="SSF51161">
    <property type="entry name" value="Trimeric LpxA-like enzymes"/>
    <property type="match status" value="1"/>
</dbReference>
<dbReference type="GO" id="GO:0016746">
    <property type="term" value="F:acyltransferase activity"/>
    <property type="evidence" value="ECO:0007669"/>
    <property type="project" value="UniProtKB-KW"/>
</dbReference>
<gene>
    <name evidence="1" type="primary">vat</name>
    <name evidence="1" type="ORF">WY13_02339</name>
</gene>
<proteinExistence type="predicted"/>
<name>A0A168NV14_9CLOT</name>
<organism evidence="1 2">
    <name type="scientific">Clostridium ljungdahlii</name>
    <dbReference type="NCBI Taxonomy" id="1538"/>
    <lineage>
        <taxon>Bacteria</taxon>
        <taxon>Bacillati</taxon>
        <taxon>Bacillota</taxon>
        <taxon>Clostridia</taxon>
        <taxon>Eubacteriales</taxon>
        <taxon>Clostridiaceae</taxon>
        <taxon>Clostridium</taxon>
    </lineage>
</organism>
<protein>
    <submittedName>
        <fullName evidence="1">Virginiamycin A acetyltransferase</fullName>
        <ecNumber evidence="1">2.3.1.-</ecNumber>
    </submittedName>
</protein>
<dbReference type="PATRIC" id="fig|1538.10.peg.1942"/>
<dbReference type="InterPro" id="IPR001451">
    <property type="entry name" value="Hexapep"/>
</dbReference>
<dbReference type="RefSeq" id="WP_063555757.1">
    <property type="nucleotide sequence ID" value="NZ_LITT01000023.1"/>
</dbReference>
<dbReference type="InterPro" id="IPR011004">
    <property type="entry name" value="Trimer_LpxA-like_sf"/>
</dbReference>
<keyword evidence="1" id="KW-0808">Transferase</keyword>
<sequence length="211" mass="24010">MINKLIVRVKKFFRFLILKYHWRKRNKNNFTYPGHNCNINEIDIGDYTYGCINVQTYGCENAHLTIGRLCSIAQNVKFILGGEHNLNTMSTYPFKEKLFGKKGDTLCKGKIIVSDDVWFGENAVILSGVTIGQGAVIAAGAVVTNSIPPYAVVGGVPAKIIKYRFADDIIKELLKVDYSKLDKEYLRLHIEDLYEPLKKSEQLTWMLKKNN</sequence>
<evidence type="ECO:0000313" key="1">
    <source>
        <dbReference type="EMBL" id="OAA86944.1"/>
    </source>
</evidence>
<dbReference type="PANTHER" id="PTHR43300">
    <property type="entry name" value="ACETYLTRANSFERASE"/>
    <property type="match status" value="1"/>
</dbReference>
<dbReference type="AlphaFoldDB" id="A0A168NV14"/>
<dbReference type="InterPro" id="IPR050179">
    <property type="entry name" value="Trans_hexapeptide_repeat"/>
</dbReference>
<dbReference type="EC" id="2.3.1.-" evidence="1"/>
<accession>A0A168NV14</accession>
<keyword evidence="1" id="KW-0012">Acyltransferase</keyword>
<dbReference type="Proteomes" id="UP000077407">
    <property type="component" value="Unassembled WGS sequence"/>
</dbReference>